<evidence type="ECO:0000313" key="5">
    <source>
        <dbReference type="EMBL" id="KAG1764598.1"/>
    </source>
</evidence>
<feature type="compositionally biased region" description="Basic and acidic residues" evidence="3">
    <location>
        <begin position="42"/>
        <end position="51"/>
    </location>
</feature>
<dbReference type="Gene3D" id="1.10.340.30">
    <property type="entry name" value="Hypothetical protein, domain 2"/>
    <property type="match status" value="1"/>
</dbReference>
<feature type="compositionally biased region" description="Low complexity" evidence="3">
    <location>
        <begin position="195"/>
        <end position="211"/>
    </location>
</feature>
<dbReference type="GO" id="GO:0003677">
    <property type="term" value="F:DNA binding"/>
    <property type="evidence" value="ECO:0007669"/>
    <property type="project" value="InterPro"/>
</dbReference>
<dbReference type="PANTHER" id="PTHR15074:SF0">
    <property type="entry name" value="METHYL-CPG-BINDING DOMAIN PROTEIN 4-LIKE PROTEIN"/>
    <property type="match status" value="1"/>
</dbReference>
<keyword evidence="2" id="KW-0539">Nucleus</keyword>
<dbReference type="EMBL" id="JABBWD010000121">
    <property type="protein sequence ID" value="KAG1764598.1"/>
    <property type="molecule type" value="Genomic_DNA"/>
</dbReference>
<organism evidence="5 6">
    <name type="scientific">Suillus placidus</name>
    <dbReference type="NCBI Taxonomy" id="48579"/>
    <lineage>
        <taxon>Eukaryota</taxon>
        <taxon>Fungi</taxon>
        <taxon>Dikarya</taxon>
        <taxon>Basidiomycota</taxon>
        <taxon>Agaricomycotina</taxon>
        <taxon>Agaricomycetes</taxon>
        <taxon>Agaricomycetidae</taxon>
        <taxon>Boletales</taxon>
        <taxon>Suillineae</taxon>
        <taxon>Suillaceae</taxon>
        <taxon>Suillus</taxon>
    </lineage>
</organism>
<feature type="region of interest" description="Disordered" evidence="3">
    <location>
        <begin position="170"/>
        <end position="211"/>
    </location>
</feature>
<dbReference type="AlphaFoldDB" id="A0A9P6ZG90"/>
<dbReference type="OrthoDB" id="10265068at2759"/>
<feature type="compositionally biased region" description="Polar residues" evidence="3">
    <location>
        <begin position="62"/>
        <end position="80"/>
    </location>
</feature>
<dbReference type="GO" id="GO:0006285">
    <property type="term" value="P:base-excision repair, AP site formation"/>
    <property type="evidence" value="ECO:0007669"/>
    <property type="project" value="UniProtKB-ARBA"/>
</dbReference>
<protein>
    <recommendedName>
        <fullName evidence="4">HhH-GPD domain-containing protein</fullName>
    </recommendedName>
</protein>
<proteinExistence type="predicted"/>
<evidence type="ECO:0000256" key="3">
    <source>
        <dbReference type="SAM" id="MobiDB-lite"/>
    </source>
</evidence>
<feature type="region of interest" description="Disordered" evidence="3">
    <location>
        <begin position="22"/>
        <end position="92"/>
    </location>
</feature>
<feature type="domain" description="HhH-GPD" evidence="4">
    <location>
        <begin position="310"/>
        <end position="440"/>
    </location>
</feature>
<comment type="subcellular location">
    <subcellularLocation>
        <location evidence="1">Nucleus</location>
    </subcellularLocation>
</comment>
<dbReference type="Pfam" id="PF00730">
    <property type="entry name" value="HhH-GPD"/>
    <property type="match status" value="1"/>
</dbReference>
<dbReference type="InterPro" id="IPR011257">
    <property type="entry name" value="DNA_glycosylase"/>
</dbReference>
<reference evidence="5" key="1">
    <citation type="journal article" date="2020" name="New Phytol.">
        <title>Comparative genomics reveals dynamic genome evolution in host specialist ectomycorrhizal fungi.</title>
        <authorList>
            <person name="Lofgren L.A."/>
            <person name="Nguyen N.H."/>
            <person name="Vilgalys R."/>
            <person name="Ruytinx J."/>
            <person name="Liao H.L."/>
            <person name="Branco S."/>
            <person name="Kuo A."/>
            <person name="LaButti K."/>
            <person name="Lipzen A."/>
            <person name="Andreopoulos W."/>
            <person name="Pangilinan J."/>
            <person name="Riley R."/>
            <person name="Hundley H."/>
            <person name="Na H."/>
            <person name="Barry K."/>
            <person name="Grigoriev I.V."/>
            <person name="Stajich J.E."/>
            <person name="Kennedy P.G."/>
        </authorList>
    </citation>
    <scope>NUCLEOTIDE SEQUENCE</scope>
    <source>
        <strain evidence="5">DOB743</strain>
    </source>
</reference>
<feature type="region of interest" description="Disordered" evidence="3">
    <location>
        <begin position="110"/>
        <end position="136"/>
    </location>
</feature>
<dbReference type="SUPFAM" id="SSF48150">
    <property type="entry name" value="DNA-glycosylase"/>
    <property type="match status" value="1"/>
</dbReference>
<evidence type="ECO:0000313" key="6">
    <source>
        <dbReference type="Proteomes" id="UP000714275"/>
    </source>
</evidence>
<comment type="caution">
    <text evidence="5">The sequence shown here is derived from an EMBL/GenBank/DDBJ whole genome shotgun (WGS) entry which is preliminary data.</text>
</comment>
<dbReference type="PANTHER" id="PTHR15074">
    <property type="entry name" value="METHYL-CPG-BINDING PROTEIN"/>
    <property type="match status" value="1"/>
</dbReference>
<dbReference type="GO" id="GO:0003824">
    <property type="term" value="F:catalytic activity"/>
    <property type="evidence" value="ECO:0007669"/>
    <property type="project" value="InterPro"/>
</dbReference>
<sequence length="524" mass="60119">MSTFSQLLRSYAYTPETSLSLKRKRLPENSDCLPVTARKPRTPKDSSEQHVSHAKSKRPRNESVTTNQKQVPTGESSIYFTPSGKGDECRRKGPRKLLDAVEIVIKSAPTVPPLSTHDESLKRTKKKRKLEPVNTHHRELPAKDDQASGVGIKIPVTKCYLTPMPDKVRSTLQTLTPPRPRKRRKVVPSTVSLHQSTALSSKSKTTSKVATQKMDVIHRTSPDPTTPITSKYFSNVTQSAKSWVPSFFPSEDLFTHKNISAFPTYRQDLFNDLIRYIANAKPILIQAAVSDNPWQLLIAVKLLNVTTGRYAIPVFWKLIDRWPSPRDMIKADNDELVNILRPLGLYNKRAAWLKEMSQRYIDDPPTDVLRPSKCRLEIYPRLKITAPTYVNPRKHKNHGSPKRTRKTTIPYPSTPVSHYPGVGRYALDSYRIFCTSYESDEWKQVMPEDKELIRYLRWKWAYEERKIWYPDGVGVVKDVDIPYLLILVDELMEQLEPDEFWGPTDFISGRMSDGVIEMSRFITA</sequence>
<name>A0A9P6ZG90_9AGAM</name>
<keyword evidence="6" id="KW-1185">Reference proteome</keyword>
<dbReference type="Proteomes" id="UP000714275">
    <property type="component" value="Unassembled WGS sequence"/>
</dbReference>
<evidence type="ECO:0000256" key="1">
    <source>
        <dbReference type="ARBA" id="ARBA00004123"/>
    </source>
</evidence>
<evidence type="ECO:0000259" key="4">
    <source>
        <dbReference type="Pfam" id="PF00730"/>
    </source>
</evidence>
<gene>
    <name evidence="5" type="ORF">EV702DRAFT_1153649</name>
</gene>
<dbReference type="InterPro" id="IPR003265">
    <property type="entry name" value="HhH-GPD_domain"/>
</dbReference>
<dbReference type="InterPro" id="IPR045138">
    <property type="entry name" value="MeCP2/MBD4"/>
</dbReference>
<accession>A0A9P6ZG90</accession>
<dbReference type="GO" id="GO:0005634">
    <property type="term" value="C:nucleus"/>
    <property type="evidence" value="ECO:0007669"/>
    <property type="project" value="UniProtKB-SubCell"/>
</dbReference>
<evidence type="ECO:0000256" key="2">
    <source>
        <dbReference type="ARBA" id="ARBA00023242"/>
    </source>
</evidence>